<feature type="region of interest" description="Disordered" evidence="3">
    <location>
        <begin position="99"/>
        <end position="118"/>
    </location>
</feature>
<dbReference type="InterPro" id="IPR036673">
    <property type="entry name" value="Cyanovirin-N_sf"/>
</dbReference>
<keyword evidence="2" id="KW-0677">Repeat</keyword>
<dbReference type="SUPFAM" id="SSF51322">
    <property type="entry name" value="Cyanovirin-N"/>
    <property type="match status" value="1"/>
</dbReference>
<dbReference type="Gene3D" id="2.60.20.10">
    <property type="entry name" value="Crystallins"/>
    <property type="match status" value="1"/>
</dbReference>
<dbReference type="EMBL" id="CP062222">
    <property type="protein sequence ID" value="QTC91789.1"/>
    <property type="molecule type" value="Genomic_DNA"/>
</dbReference>
<feature type="compositionally biased region" description="Gly residues" evidence="3">
    <location>
        <begin position="181"/>
        <end position="214"/>
    </location>
</feature>
<accession>A0A975C3I3</accession>
<evidence type="ECO:0000256" key="3">
    <source>
        <dbReference type="SAM" id="MobiDB-lite"/>
    </source>
</evidence>
<feature type="region of interest" description="Disordered" evidence="3">
    <location>
        <begin position="177"/>
        <end position="216"/>
    </location>
</feature>
<dbReference type="KEGG" id="bgoe:IFJ75_02320"/>
<comment type="similarity">
    <text evidence="1">Belongs to the beta/gamma-crystallin family.</text>
</comment>
<dbReference type="Proteomes" id="UP000663918">
    <property type="component" value="Chromosome"/>
</dbReference>
<dbReference type="InterPro" id="IPR011024">
    <property type="entry name" value="G_crystallin-like"/>
</dbReference>
<evidence type="ECO:0000256" key="2">
    <source>
        <dbReference type="ARBA" id="ARBA00022737"/>
    </source>
</evidence>
<evidence type="ECO:0000313" key="7">
    <source>
        <dbReference type="Proteomes" id="UP000663918"/>
    </source>
</evidence>
<dbReference type="InterPro" id="IPR001064">
    <property type="entry name" value="Beta/gamma_crystallin"/>
</dbReference>
<evidence type="ECO:0000256" key="1">
    <source>
        <dbReference type="ARBA" id="ARBA00009646"/>
    </source>
</evidence>
<gene>
    <name evidence="6" type="ORF">IFJ75_02320</name>
</gene>
<evidence type="ECO:0000259" key="5">
    <source>
        <dbReference type="PROSITE" id="PS50915"/>
    </source>
</evidence>
<dbReference type="SMART" id="SM00247">
    <property type="entry name" value="XTALbg"/>
    <property type="match status" value="1"/>
</dbReference>
<keyword evidence="7" id="KW-1185">Reference proteome</keyword>
<dbReference type="AlphaFoldDB" id="A0A975C3I3"/>
<evidence type="ECO:0000256" key="4">
    <source>
        <dbReference type="SAM" id="SignalP"/>
    </source>
</evidence>
<sequence>MSIKTTVSISAAALAALTLLTPMSASAQRGGGGGQPAGSYAQSCSDIRVDGGRLYAECGTGIGRDTRYSSIEYGRCVGDVANNRGMLFCNGAQGRLESRNGGGNTGGGNNGGGRQPTGSFTQSCNNIRTEGGRLYAQCQDVRGNRNLSSIEYGRCNSDINNINGLLSCNGATGRFENDGRPGTGGGNNGGGWGGGNGPGNGGPGNGGPGGGWGGRNSITVYEDSNFRGGSATFNGEMPNLGRRQLNDNISSMQMNGTWEACSDPYFRGTCQTFSGDVRNLNNTLINDRISSLRPVRGW</sequence>
<feature type="compositionally biased region" description="Gly residues" evidence="3">
    <location>
        <begin position="100"/>
        <end position="115"/>
    </location>
</feature>
<organism evidence="6 7">
    <name type="scientific">Brevundimonas goettingensis</name>
    <dbReference type="NCBI Taxonomy" id="2774190"/>
    <lineage>
        <taxon>Bacteria</taxon>
        <taxon>Pseudomonadati</taxon>
        <taxon>Pseudomonadota</taxon>
        <taxon>Alphaproteobacteria</taxon>
        <taxon>Caulobacterales</taxon>
        <taxon>Caulobacteraceae</taxon>
        <taxon>Brevundimonas</taxon>
    </lineage>
</organism>
<dbReference type="SMART" id="SM01111">
    <property type="entry name" value="CVNH"/>
    <property type="match status" value="1"/>
</dbReference>
<dbReference type="RefSeq" id="WP_207870963.1">
    <property type="nucleotide sequence ID" value="NZ_CP062222.1"/>
</dbReference>
<evidence type="ECO:0000313" key="6">
    <source>
        <dbReference type="EMBL" id="QTC91789.1"/>
    </source>
</evidence>
<name>A0A975C3I3_9CAUL</name>
<dbReference type="Gene3D" id="2.30.60.10">
    <property type="entry name" value="Cyanovirin-N"/>
    <property type="match status" value="2"/>
</dbReference>
<dbReference type="InterPro" id="IPR011058">
    <property type="entry name" value="Cyanovirin-N"/>
</dbReference>
<feature type="chain" id="PRO_5037838208" description="Beta/gamma crystallin 'Greek key' domain-containing protein" evidence="4">
    <location>
        <begin position="28"/>
        <end position="298"/>
    </location>
</feature>
<protein>
    <recommendedName>
        <fullName evidence="5">Beta/gamma crystallin 'Greek key' domain-containing protein</fullName>
    </recommendedName>
</protein>
<keyword evidence="4" id="KW-0732">Signal</keyword>
<reference evidence="6" key="1">
    <citation type="submission" date="2020-09" db="EMBL/GenBank/DDBJ databases">
        <title>Brevundimonas sp. LVF2 isolated from a puddle in Goettingen, Germany.</title>
        <authorList>
            <person name="Friedrich I."/>
            <person name="Klassen A."/>
            <person name="Hannes N."/>
            <person name="Schneider D."/>
            <person name="Hertel R."/>
            <person name="Daniel R."/>
        </authorList>
    </citation>
    <scope>NUCLEOTIDE SEQUENCE</scope>
    <source>
        <strain evidence="6">LVF2</strain>
    </source>
</reference>
<proteinExistence type="inferred from homology"/>
<dbReference type="PROSITE" id="PS50915">
    <property type="entry name" value="CRYSTALLIN_BETA_GAMMA"/>
    <property type="match status" value="1"/>
</dbReference>
<feature type="signal peptide" evidence="4">
    <location>
        <begin position="1"/>
        <end position="27"/>
    </location>
</feature>
<feature type="domain" description="Beta/gamma crystallin 'Greek key'" evidence="5">
    <location>
        <begin position="216"/>
        <end position="256"/>
    </location>
</feature>
<dbReference type="SUPFAM" id="SSF49695">
    <property type="entry name" value="gamma-Crystallin-like"/>
    <property type="match status" value="1"/>
</dbReference>
<dbReference type="Pfam" id="PF00030">
    <property type="entry name" value="Crystall"/>
    <property type="match status" value="1"/>
</dbReference>